<reference evidence="2 3" key="1">
    <citation type="submission" date="2023-12" db="EMBL/GenBank/DDBJ databases">
        <title>Amycolatopsis sp. V23-08.</title>
        <authorList>
            <person name="Somphong A."/>
        </authorList>
    </citation>
    <scope>NUCLEOTIDE SEQUENCE [LARGE SCALE GENOMIC DNA]</scope>
    <source>
        <strain evidence="2 3">V23-08</strain>
    </source>
</reference>
<name>A0ABU5QZ99_9PSEU</name>
<comment type="caution">
    <text evidence="2">The sequence shown here is derived from an EMBL/GenBank/DDBJ whole genome shotgun (WGS) entry which is preliminary data.</text>
</comment>
<protein>
    <submittedName>
        <fullName evidence="2">Uncharacterized protein</fullName>
    </submittedName>
</protein>
<feature type="transmembrane region" description="Helical" evidence="1">
    <location>
        <begin position="29"/>
        <end position="47"/>
    </location>
</feature>
<keyword evidence="3" id="KW-1185">Reference proteome</keyword>
<keyword evidence="1" id="KW-0812">Transmembrane</keyword>
<dbReference type="Proteomes" id="UP001304298">
    <property type="component" value="Unassembled WGS sequence"/>
</dbReference>
<dbReference type="RefSeq" id="WP_323323842.1">
    <property type="nucleotide sequence ID" value="NZ_JAYFSI010000001.1"/>
</dbReference>
<evidence type="ECO:0000256" key="1">
    <source>
        <dbReference type="SAM" id="Phobius"/>
    </source>
</evidence>
<accession>A0ABU5QZ99</accession>
<gene>
    <name evidence="2" type="ORF">VA596_04365</name>
</gene>
<evidence type="ECO:0000313" key="3">
    <source>
        <dbReference type="Proteomes" id="UP001304298"/>
    </source>
</evidence>
<dbReference type="EMBL" id="JAYFSI010000001">
    <property type="protein sequence ID" value="MEA5358759.1"/>
    <property type="molecule type" value="Genomic_DNA"/>
</dbReference>
<keyword evidence="1" id="KW-1133">Transmembrane helix</keyword>
<organism evidence="2 3">
    <name type="scientific">Amycolatopsis heterodermiae</name>
    <dbReference type="NCBI Taxonomy" id="3110235"/>
    <lineage>
        <taxon>Bacteria</taxon>
        <taxon>Bacillati</taxon>
        <taxon>Actinomycetota</taxon>
        <taxon>Actinomycetes</taxon>
        <taxon>Pseudonocardiales</taxon>
        <taxon>Pseudonocardiaceae</taxon>
        <taxon>Amycolatopsis</taxon>
    </lineage>
</organism>
<proteinExistence type="predicted"/>
<keyword evidence="1" id="KW-0472">Membrane</keyword>
<evidence type="ECO:0000313" key="2">
    <source>
        <dbReference type="EMBL" id="MEA5358759.1"/>
    </source>
</evidence>
<sequence>MLKIGLALLCLPFAVWVLGMILYAVLPPFLFWVVTVLLAIWAGRAIVKVVDVSKM</sequence>